<proteinExistence type="predicted"/>
<sequence length="189" mass="21530">NAKHKLLLEVCYAAKYEGDLIKTHYKQYEAQYPGSGSTTCTALARSFADIGDIVRGKDLFLGNDKEKEQREKLDDKLKDIFKKIYNDVTRGSNAEAAKARYQKDEEDGNYFQLREDWWNANRQQVWKAITCDAPNNAQYFRATCDSGDNENTATLSELVASASDQSSSLSSLHHIFSRKYLSISFLIFL</sequence>
<dbReference type="GO" id="GO:0016020">
    <property type="term" value="C:membrane"/>
    <property type="evidence" value="ECO:0007669"/>
    <property type="project" value="InterPro"/>
</dbReference>
<protein>
    <submittedName>
        <fullName evidence="2">Var-WDBLa_248 protein</fullName>
    </submittedName>
</protein>
<dbReference type="Pfam" id="PF05424">
    <property type="entry name" value="Duffy_binding"/>
    <property type="match status" value="1"/>
</dbReference>
<dbReference type="EMBL" id="KP220647">
    <property type="protein sequence ID" value="AIZ73778.1"/>
    <property type="molecule type" value="Genomic_DNA"/>
</dbReference>
<evidence type="ECO:0000313" key="2">
    <source>
        <dbReference type="EMBL" id="AIZ73778.1"/>
    </source>
</evidence>
<dbReference type="GO" id="GO:0046789">
    <property type="term" value="F:host cell surface receptor binding"/>
    <property type="evidence" value="ECO:0007669"/>
    <property type="project" value="InterPro"/>
</dbReference>
<organism evidence="2">
    <name type="scientific">Plasmodium falciparum</name>
    <name type="common">malaria parasite P. falciparum</name>
    <dbReference type="NCBI Taxonomy" id="5833"/>
    <lineage>
        <taxon>Eukaryota</taxon>
        <taxon>Sar</taxon>
        <taxon>Alveolata</taxon>
        <taxon>Apicomplexa</taxon>
        <taxon>Aconoidasida</taxon>
        <taxon>Haemosporida</taxon>
        <taxon>Plasmodiidae</taxon>
        <taxon>Plasmodium</taxon>
        <taxon>Plasmodium (Laverania)</taxon>
    </lineage>
</organism>
<dbReference type="InterPro" id="IPR042202">
    <property type="entry name" value="Duffy-ag-bd_sf"/>
</dbReference>
<feature type="non-terminal residue" evidence="2">
    <location>
        <position position="189"/>
    </location>
</feature>
<feature type="non-terminal residue" evidence="2">
    <location>
        <position position="1"/>
    </location>
</feature>
<dbReference type="InterPro" id="IPR008602">
    <property type="entry name" value="Duffy-antigen-binding"/>
</dbReference>
<evidence type="ECO:0000259" key="1">
    <source>
        <dbReference type="Pfam" id="PF05424"/>
    </source>
</evidence>
<gene>
    <name evidence="2" type="primary">var-WDBLa_248</name>
</gene>
<dbReference type="Gene3D" id="1.20.1310.20">
    <property type="entry name" value="Duffy-antigen binding domain"/>
    <property type="match status" value="1"/>
</dbReference>
<accession>A0A0A7M6K6</accession>
<reference evidence="2" key="1">
    <citation type="journal article" date="2015" name="Mol. Ecol.">
        <title>Phylogeography of var gene repertoires reveals fine-scale geospatial clustering of Plasmodium falciparum populations in a highly endemic area.</title>
        <authorList>
            <person name="Tessema S.K."/>
            <person name="Monk S.L."/>
            <person name="Schultz M.B."/>
            <person name="Tavul L."/>
            <person name="Reeder J.C."/>
            <person name="Siba P.M."/>
            <person name="Mueller I."/>
            <person name="Barry A.E."/>
        </authorList>
    </citation>
    <scope>NUCLEOTIDE SEQUENCE</scope>
    <source>
        <strain evidence="2">WOS12</strain>
    </source>
</reference>
<feature type="domain" description="Duffy-antigen binding" evidence="1">
    <location>
        <begin position="2"/>
        <end position="148"/>
    </location>
</feature>
<dbReference type="AlphaFoldDB" id="A0A0A7M6K6"/>
<name>A0A0A7M6K6_PLAFA</name>
<dbReference type="SUPFAM" id="SSF140924">
    <property type="entry name" value="Duffy binding domain-like"/>
    <property type="match status" value="1"/>
</dbReference>